<dbReference type="PANTHER" id="PTHR10039:SF16">
    <property type="entry name" value="GPI INOSITOL-DEACYLASE"/>
    <property type="match status" value="1"/>
</dbReference>
<dbReference type="Gene3D" id="3.40.50.300">
    <property type="entry name" value="P-loop containing nucleotide triphosphate hydrolases"/>
    <property type="match status" value="1"/>
</dbReference>
<dbReference type="AlphaFoldDB" id="A0A3N4JSJ5"/>
<name>A0A3N4JSJ5_9PEZI</name>
<feature type="non-terminal residue" evidence="3">
    <location>
        <position position="163"/>
    </location>
</feature>
<dbReference type="Proteomes" id="UP000276215">
    <property type="component" value="Unassembled WGS sequence"/>
</dbReference>
<feature type="non-terminal residue" evidence="3">
    <location>
        <position position="1"/>
    </location>
</feature>
<organism evidence="3 4">
    <name type="scientific">Choiromyces venosus 120613-1</name>
    <dbReference type="NCBI Taxonomy" id="1336337"/>
    <lineage>
        <taxon>Eukaryota</taxon>
        <taxon>Fungi</taxon>
        <taxon>Dikarya</taxon>
        <taxon>Ascomycota</taxon>
        <taxon>Pezizomycotina</taxon>
        <taxon>Pezizomycetes</taxon>
        <taxon>Pezizales</taxon>
        <taxon>Tuberaceae</taxon>
        <taxon>Choiromyces</taxon>
    </lineage>
</organism>
<dbReference type="SUPFAM" id="SSF52540">
    <property type="entry name" value="P-loop containing nucleoside triphosphate hydrolases"/>
    <property type="match status" value="1"/>
</dbReference>
<dbReference type="InterPro" id="IPR027417">
    <property type="entry name" value="P-loop_NTPase"/>
</dbReference>
<dbReference type="InterPro" id="IPR056884">
    <property type="entry name" value="NPHP3-like_N"/>
</dbReference>
<dbReference type="Pfam" id="PF24883">
    <property type="entry name" value="NPHP3_N"/>
    <property type="match status" value="1"/>
</dbReference>
<keyword evidence="4" id="KW-1185">Reference proteome</keyword>
<reference evidence="3 4" key="1">
    <citation type="journal article" date="2018" name="Nat. Ecol. Evol.">
        <title>Pezizomycetes genomes reveal the molecular basis of ectomycorrhizal truffle lifestyle.</title>
        <authorList>
            <person name="Murat C."/>
            <person name="Payen T."/>
            <person name="Noel B."/>
            <person name="Kuo A."/>
            <person name="Morin E."/>
            <person name="Chen J."/>
            <person name="Kohler A."/>
            <person name="Krizsan K."/>
            <person name="Balestrini R."/>
            <person name="Da Silva C."/>
            <person name="Montanini B."/>
            <person name="Hainaut M."/>
            <person name="Levati E."/>
            <person name="Barry K.W."/>
            <person name="Belfiori B."/>
            <person name="Cichocki N."/>
            <person name="Clum A."/>
            <person name="Dockter R.B."/>
            <person name="Fauchery L."/>
            <person name="Guy J."/>
            <person name="Iotti M."/>
            <person name="Le Tacon F."/>
            <person name="Lindquist E.A."/>
            <person name="Lipzen A."/>
            <person name="Malagnac F."/>
            <person name="Mello A."/>
            <person name="Molinier V."/>
            <person name="Miyauchi S."/>
            <person name="Poulain J."/>
            <person name="Riccioni C."/>
            <person name="Rubini A."/>
            <person name="Sitrit Y."/>
            <person name="Splivallo R."/>
            <person name="Traeger S."/>
            <person name="Wang M."/>
            <person name="Zifcakova L."/>
            <person name="Wipf D."/>
            <person name="Zambonelli A."/>
            <person name="Paolocci F."/>
            <person name="Nowrousian M."/>
            <person name="Ottonello S."/>
            <person name="Baldrian P."/>
            <person name="Spatafora J.W."/>
            <person name="Henrissat B."/>
            <person name="Nagy L.G."/>
            <person name="Aury J.M."/>
            <person name="Wincker P."/>
            <person name="Grigoriev I.V."/>
            <person name="Bonfante P."/>
            <person name="Martin F.M."/>
        </authorList>
    </citation>
    <scope>NUCLEOTIDE SEQUENCE [LARGE SCALE GENOMIC DNA]</scope>
    <source>
        <strain evidence="3 4">120613-1</strain>
    </source>
</reference>
<dbReference type="EMBL" id="ML120374">
    <property type="protein sequence ID" value="RPB01314.1"/>
    <property type="molecule type" value="Genomic_DNA"/>
</dbReference>
<protein>
    <recommendedName>
        <fullName evidence="2">Nephrocystin 3-like N-terminal domain-containing protein</fullName>
    </recommendedName>
</protein>
<keyword evidence="1" id="KW-0677">Repeat</keyword>
<evidence type="ECO:0000259" key="2">
    <source>
        <dbReference type="Pfam" id="PF24883"/>
    </source>
</evidence>
<dbReference type="OrthoDB" id="1577640at2759"/>
<feature type="domain" description="Nephrocystin 3-like N-terminal" evidence="2">
    <location>
        <begin position="26"/>
        <end position="163"/>
    </location>
</feature>
<evidence type="ECO:0000256" key="1">
    <source>
        <dbReference type="ARBA" id="ARBA00022737"/>
    </source>
</evidence>
<dbReference type="STRING" id="1336337.A0A3N4JSJ5"/>
<dbReference type="PANTHER" id="PTHR10039">
    <property type="entry name" value="AMELOGENIN"/>
    <property type="match status" value="1"/>
</dbReference>
<evidence type="ECO:0000313" key="3">
    <source>
        <dbReference type="EMBL" id="RPB01314.1"/>
    </source>
</evidence>
<proteinExistence type="predicted"/>
<gene>
    <name evidence="3" type="ORF">L873DRAFT_1642219</name>
</gene>
<sequence>ILKWISPSLPWERHEDIRNDRVDEIGQWLLGTDEFVKWRYGEDGGCNQVLFCHGEAGVGKTYLCSFLLDTLCKLRDEKTELVCGAYCDYYAHGERAIANLLGTLLKQVLSKMKRVPAEVNEAFCQAKTRIDGGIAQHSEILTMLIETLSSVPRASICIDAVDE</sequence>
<evidence type="ECO:0000313" key="4">
    <source>
        <dbReference type="Proteomes" id="UP000276215"/>
    </source>
</evidence>
<accession>A0A3N4JSJ5</accession>